<dbReference type="PANTHER" id="PTHR10992">
    <property type="entry name" value="METHYLESTERASE FAMILY MEMBER"/>
    <property type="match status" value="1"/>
</dbReference>
<dbReference type="InterPro" id="IPR000073">
    <property type="entry name" value="AB_hydrolase_1"/>
</dbReference>
<dbReference type="GO" id="GO:0003824">
    <property type="term" value="F:catalytic activity"/>
    <property type="evidence" value="ECO:0007669"/>
    <property type="project" value="UniProtKB-ARBA"/>
</dbReference>
<dbReference type="Proteomes" id="UP000176005">
    <property type="component" value="Unassembled WGS sequence"/>
</dbReference>
<dbReference type="PANTHER" id="PTHR10992:SF1086">
    <property type="entry name" value="AB HYDROLASE-1 DOMAIN-CONTAINING PROTEIN"/>
    <property type="match status" value="1"/>
</dbReference>
<accession>A0A1E7KTX0</accession>
<proteinExistence type="predicted"/>
<dbReference type="InterPro" id="IPR029058">
    <property type="entry name" value="AB_hydrolase_fold"/>
</dbReference>
<dbReference type="InterPro" id="IPR045889">
    <property type="entry name" value="MES/HNL"/>
</dbReference>
<evidence type="ECO:0000259" key="2">
    <source>
        <dbReference type="Pfam" id="PF12697"/>
    </source>
</evidence>
<comment type="caution">
    <text evidence="3">The sequence shown here is derived from an EMBL/GenBank/DDBJ whole genome shotgun (WGS) entry which is preliminary data.</text>
</comment>
<feature type="non-terminal residue" evidence="3">
    <location>
        <position position="1"/>
    </location>
</feature>
<reference evidence="3 4" key="1">
    <citation type="journal article" date="2016" name="Front. Microbiol.">
        <title>Comparative Genomics Analysis of Streptomyces Species Reveals Their Adaptation to the Marine Environment and Their Diversity at the Genomic Level.</title>
        <authorList>
            <person name="Tian X."/>
            <person name="Zhang Z."/>
            <person name="Yang T."/>
            <person name="Chen M."/>
            <person name="Li J."/>
            <person name="Chen F."/>
            <person name="Yang J."/>
            <person name="Li W."/>
            <person name="Zhang B."/>
            <person name="Zhang Z."/>
            <person name="Wu J."/>
            <person name="Zhang C."/>
            <person name="Long L."/>
            <person name="Xiao J."/>
        </authorList>
    </citation>
    <scope>NUCLEOTIDE SEQUENCE [LARGE SCALE GENOMIC DNA]</scope>
    <source>
        <strain evidence="3 4">SCSIO 10429</strain>
    </source>
</reference>
<evidence type="ECO:0000313" key="4">
    <source>
        <dbReference type="Proteomes" id="UP000176005"/>
    </source>
</evidence>
<dbReference type="Gene3D" id="3.40.50.1820">
    <property type="entry name" value="alpha/beta hydrolase"/>
    <property type="match status" value="1"/>
</dbReference>
<sequence>GGAALAGGTGTGVAHAAGSRRGRHGTGPRTYVLVHGTHSTGAHLAGIARELQRRGHRAVAVDLPLHGTEAFVPESYQRQDPHALAVEPSPLARLGLDDYAHRVEQYVREAARHGPVVLAGHSMGGLCVSRVADAVPGLLAHICYFAAFCPSRTMPSLEACASSPEGSTAVDPDGQLIGDPEKLGVARFNWRTGAARDLAVFKEMICADHSDVAFRRMLGLMQTDESLRAYGERAVGGAERWGRVPRTYLRMGRDRLVPPALQDRMIAEADALTPDNPFHVRDFPGASHMGPPDPREVAAALHAVRPVRAARP</sequence>
<dbReference type="RefSeq" id="WP_244900828.1">
    <property type="nucleotide sequence ID" value="NZ_LJGW01000522.1"/>
</dbReference>
<protein>
    <submittedName>
        <fullName evidence="3">Esterase</fullName>
    </submittedName>
</protein>
<keyword evidence="4" id="KW-1185">Reference proteome</keyword>
<feature type="domain" description="AB hydrolase-1" evidence="2">
    <location>
        <begin position="32"/>
        <end position="300"/>
    </location>
</feature>
<organism evidence="3 4">
    <name type="scientific">Streptomyces nanshensis</name>
    <dbReference type="NCBI Taxonomy" id="518642"/>
    <lineage>
        <taxon>Bacteria</taxon>
        <taxon>Bacillati</taxon>
        <taxon>Actinomycetota</taxon>
        <taxon>Actinomycetes</taxon>
        <taxon>Kitasatosporales</taxon>
        <taxon>Streptomycetaceae</taxon>
        <taxon>Streptomyces</taxon>
    </lineage>
</organism>
<gene>
    <name evidence="3" type="ORF">AN218_29445</name>
</gene>
<dbReference type="SUPFAM" id="SSF53474">
    <property type="entry name" value="alpha/beta-Hydrolases"/>
    <property type="match status" value="1"/>
</dbReference>
<dbReference type="PATRIC" id="fig|518642.10.peg.614"/>
<evidence type="ECO:0000313" key="3">
    <source>
        <dbReference type="EMBL" id="OEV07364.1"/>
    </source>
</evidence>
<dbReference type="Pfam" id="PF12697">
    <property type="entry name" value="Abhydrolase_6"/>
    <property type="match status" value="1"/>
</dbReference>
<dbReference type="AlphaFoldDB" id="A0A1E7KTX0"/>
<name>A0A1E7KTX0_9ACTN</name>
<evidence type="ECO:0000256" key="1">
    <source>
        <dbReference type="SAM" id="MobiDB-lite"/>
    </source>
</evidence>
<dbReference type="EMBL" id="LJGW01000522">
    <property type="protein sequence ID" value="OEV07364.1"/>
    <property type="molecule type" value="Genomic_DNA"/>
</dbReference>
<feature type="region of interest" description="Disordered" evidence="1">
    <location>
        <begin position="1"/>
        <end position="26"/>
    </location>
</feature>
<feature type="compositionally biased region" description="Gly residues" evidence="1">
    <location>
        <begin position="1"/>
        <end position="11"/>
    </location>
</feature>